<protein>
    <submittedName>
        <fullName evidence="1">Uncharacterized protein</fullName>
    </submittedName>
</protein>
<dbReference type="AlphaFoldDB" id="A0A397XRS5"/>
<reference evidence="1 2" key="1">
    <citation type="submission" date="2018-06" db="EMBL/GenBank/DDBJ databases">
        <title>WGS assembly of Brassica rapa FPsc.</title>
        <authorList>
            <person name="Bowman J."/>
            <person name="Kohchi T."/>
            <person name="Yamato K."/>
            <person name="Jenkins J."/>
            <person name="Shu S."/>
            <person name="Ishizaki K."/>
            <person name="Yamaoka S."/>
            <person name="Nishihama R."/>
            <person name="Nakamura Y."/>
            <person name="Berger F."/>
            <person name="Adam C."/>
            <person name="Aki S."/>
            <person name="Althoff F."/>
            <person name="Araki T."/>
            <person name="Arteaga-Vazquez M."/>
            <person name="Balasubrmanian S."/>
            <person name="Bauer D."/>
            <person name="Boehm C."/>
            <person name="Briginshaw L."/>
            <person name="Caballero-Perez J."/>
            <person name="Catarino B."/>
            <person name="Chen F."/>
            <person name="Chiyoda S."/>
            <person name="Chovatia M."/>
            <person name="Davies K."/>
            <person name="Delmans M."/>
            <person name="Demura T."/>
            <person name="Dierschke T."/>
            <person name="Dolan L."/>
            <person name="Dorantes-Acosta A."/>
            <person name="Eklund D."/>
            <person name="Florent S."/>
            <person name="Flores-Sandoval E."/>
            <person name="Fujiyama A."/>
            <person name="Fukuzawa H."/>
            <person name="Galik B."/>
            <person name="Grimanelli D."/>
            <person name="Grimwood J."/>
            <person name="Grossniklaus U."/>
            <person name="Hamada T."/>
            <person name="Haseloff J."/>
            <person name="Hetherington A."/>
            <person name="Higo A."/>
            <person name="Hirakawa Y."/>
            <person name="Hundley H."/>
            <person name="Ikeda Y."/>
            <person name="Inoue K."/>
            <person name="Inoue S."/>
            <person name="Ishida S."/>
            <person name="Jia Q."/>
            <person name="Kakita M."/>
            <person name="Kanazawa T."/>
            <person name="Kawai Y."/>
            <person name="Kawashima T."/>
            <person name="Kennedy M."/>
            <person name="Kinose K."/>
            <person name="Kinoshita T."/>
            <person name="Kohara Y."/>
            <person name="Koide E."/>
            <person name="Komatsu K."/>
            <person name="Kopischke S."/>
            <person name="Kubo M."/>
            <person name="Kyozuka J."/>
            <person name="Lagercrantz U."/>
            <person name="Lin S."/>
            <person name="Lindquist E."/>
            <person name="Lipzen A."/>
            <person name="Lu C."/>
            <person name="Luna E."/>
            <person name="Martienssen R."/>
            <person name="Minamino N."/>
            <person name="Mizutani M."/>
            <person name="Mizutani M."/>
            <person name="Mochizuki N."/>
            <person name="Monte I."/>
            <person name="Mosher R."/>
            <person name="Nagasaki H."/>
            <person name="Nakagami H."/>
            <person name="Naramoto S."/>
            <person name="Nishitani K."/>
            <person name="Ohtani M."/>
            <person name="Okamoto T."/>
            <person name="Okumura M."/>
            <person name="Phillips J."/>
            <person name="Pollak B."/>
            <person name="Reinders A."/>
            <person name="Roevekamp M."/>
            <person name="Sano R."/>
            <person name="Sawa S."/>
            <person name="Schmid M."/>
            <person name="Shirakawa M."/>
            <person name="Solano R."/>
            <person name="Spunde A."/>
            <person name="Suetsugu N."/>
            <person name="Sugano S."/>
            <person name="Sugiyama A."/>
            <person name="Sun R."/>
            <person name="Suzuki Y."/>
            <person name="Takenaka M."/>
            <person name="Takezawa D."/>
            <person name="Tomogane H."/>
            <person name="Tsuzuki M."/>
            <person name="Ueda T."/>
            <person name="Umeda M."/>
            <person name="Ward J."/>
            <person name="Watanabe Y."/>
            <person name="Yazaki K."/>
            <person name="Yokoyama R."/>
            <person name="Yoshitake Y."/>
            <person name="Yotsui I."/>
            <person name="Zachgo S."/>
            <person name="Schmutz J."/>
        </authorList>
    </citation>
    <scope>NUCLEOTIDE SEQUENCE [LARGE SCALE GENOMIC DNA]</scope>
    <source>
        <strain evidence="2">cv. B-3</strain>
    </source>
</reference>
<sequence length="76" mass="8629">MRAALQRVGGGLVPSKVVVETLIYAGRRWFGSRLVRFVVFLSRWLGCCLWRRAALPPSVWLGSEVCCCYVVARRML</sequence>
<gene>
    <name evidence="1" type="ORF">BRARA_J00734</name>
</gene>
<proteinExistence type="predicted"/>
<organism evidence="1 2">
    <name type="scientific">Brassica campestris</name>
    <name type="common">Field mustard</name>
    <dbReference type="NCBI Taxonomy" id="3711"/>
    <lineage>
        <taxon>Eukaryota</taxon>
        <taxon>Viridiplantae</taxon>
        <taxon>Streptophyta</taxon>
        <taxon>Embryophyta</taxon>
        <taxon>Tracheophyta</taxon>
        <taxon>Spermatophyta</taxon>
        <taxon>Magnoliopsida</taxon>
        <taxon>eudicotyledons</taxon>
        <taxon>Gunneridae</taxon>
        <taxon>Pentapetalae</taxon>
        <taxon>rosids</taxon>
        <taxon>malvids</taxon>
        <taxon>Brassicales</taxon>
        <taxon>Brassicaceae</taxon>
        <taxon>Brassiceae</taxon>
        <taxon>Brassica</taxon>
    </lineage>
</organism>
<evidence type="ECO:0000313" key="1">
    <source>
        <dbReference type="EMBL" id="RID40703.1"/>
    </source>
</evidence>
<dbReference type="EMBL" id="CM010637">
    <property type="protein sequence ID" value="RID40703.1"/>
    <property type="molecule type" value="Genomic_DNA"/>
</dbReference>
<evidence type="ECO:0000313" key="2">
    <source>
        <dbReference type="Proteomes" id="UP000264353"/>
    </source>
</evidence>
<name>A0A397XRS5_BRACM</name>
<accession>A0A397XRS5</accession>
<dbReference type="Proteomes" id="UP000264353">
    <property type="component" value="Chromosome A10"/>
</dbReference>